<protein>
    <submittedName>
        <fullName evidence="1">Uncharacterized protein</fullName>
    </submittedName>
</protein>
<proteinExistence type="predicted"/>
<reference evidence="1" key="1">
    <citation type="submission" date="2018-02" db="EMBL/GenBank/DDBJ databases">
        <title>Rhizophora mucronata_Transcriptome.</title>
        <authorList>
            <person name="Meera S.P."/>
            <person name="Sreeshan A."/>
            <person name="Augustine A."/>
        </authorList>
    </citation>
    <scope>NUCLEOTIDE SEQUENCE</scope>
    <source>
        <tissue evidence="1">Leaf</tissue>
    </source>
</reference>
<name>A0A2P2QS80_RHIMU</name>
<dbReference type="EMBL" id="GGEC01089277">
    <property type="protein sequence ID" value="MBX69761.1"/>
    <property type="molecule type" value="Transcribed_RNA"/>
</dbReference>
<dbReference type="AlphaFoldDB" id="A0A2P2QS80"/>
<evidence type="ECO:0000313" key="1">
    <source>
        <dbReference type="EMBL" id="MBX69761.1"/>
    </source>
</evidence>
<sequence>MFFATGNFKISCYSHAVKYMFLCQPHLQYPYFSFHIHHVSKKHSCLMVKEKVKNIISQWLSQFACQFLWFSTRISLTQQLVAYSSPFKGFKLQFLMNFLNKPKL</sequence>
<organism evidence="1">
    <name type="scientific">Rhizophora mucronata</name>
    <name type="common">Asiatic mangrove</name>
    <dbReference type="NCBI Taxonomy" id="61149"/>
    <lineage>
        <taxon>Eukaryota</taxon>
        <taxon>Viridiplantae</taxon>
        <taxon>Streptophyta</taxon>
        <taxon>Embryophyta</taxon>
        <taxon>Tracheophyta</taxon>
        <taxon>Spermatophyta</taxon>
        <taxon>Magnoliopsida</taxon>
        <taxon>eudicotyledons</taxon>
        <taxon>Gunneridae</taxon>
        <taxon>Pentapetalae</taxon>
        <taxon>rosids</taxon>
        <taxon>fabids</taxon>
        <taxon>Malpighiales</taxon>
        <taxon>Rhizophoraceae</taxon>
        <taxon>Rhizophora</taxon>
    </lineage>
</organism>
<accession>A0A2P2QS80</accession>